<evidence type="ECO:0000313" key="2">
    <source>
        <dbReference type="Proteomes" id="UP000095552"/>
    </source>
</evidence>
<gene>
    <name evidence="1" type="ORF">BFP71_08700</name>
</gene>
<comment type="caution">
    <text evidence="1">The sequence shown here is derived from an EMBL/GenBank/DDBJ whole genome shotgun (WGS) entry which is preliminary data.</text>
</comment>
<accession>A0A1E5SKK8</accession>
<dbReference type="Proteomes" id="UP000095552">
    <property type="component" value="Unassembled WGS sequence"/>
</dbReference>
<evidence type="ECO:0000313" key="1">
    <source>
        <dbReference type="EMBL" id="OEJ99641.1"/>
    </source>
</evidence>
<reference evidence="1 2" key="1">
    <citation type="submission" date="2016-08" db="EMBL/GenBank/DDBJ databases">
        <title>Draft genome of Fabibacter sp. strain SK-8.</title>
        <authorList>
            <person name="Wong S.-K."/>
            <person name="Hamasaki K."/>
            <person name="Yoshizawa S."/>
        </authorList>
    </citation>
    <scope>NUCLEOTIDE SEQUENCE [LARGE SCALE GENOMIC DNA]</scope>
    <source>
        <strain evidence="1 2">SK-8</strain>
    </source>
</reference>
<sequence length="295" mass="33131">MKNYTKIDKMRRSMTWVIVLLTVTTVAFSQKPAGYSFNVGDKFSLTRVTDITTQQQVSGQATEISEVTTTEELLEVVNIQNNIFTIRVTPIRRKLSVTAPMMSQEMDSDRPGDQNLPFKLMVGESYTFSMDKTGTILEFKELNKMRASIRKKFTTSRFAAAADDLLSVFSDDALKRSLEAQFNIYDVSGGNTWTKRMTTVSAELPIDLNNTYRWGNDNTILVQSPLAVNGTSVISGMNMRFEMTGDQESTINLDQQVGFPKKTETVQTLKGEMEVQNTKVPTTMITKVTSTITKK</sequence>
<dbReference type="AlphaFoldDB" id="A0A1E5SKK8"/>
<proteinExistence type="predicted"/>
<dbReference type="EMBL" id="MDGQ01000005">
    <property type="protein sequence ID" value="OEJ99641.1"/>
    <property type="molecule type" value="Genomic_DNA"/>
</dbReference>
<keyword evidence="2" id="KW-1185">Reference proteome</keyword>
<name>A0A1E5SKK8_9BACT</name>
<protein>
    <submittedName>
        <fullName evidence="1">Uncharacterized protein</fullName>
    </submittedName>
</protein>
<dbReference type="InterPro" id="IPR046230">
    <property type="entry name" value="DUF6263"/>
</dbReference>
<dbReference type="Pfam" id="PF19777">
    <property type="entry name" value="DUF6263"/>
    <property type="match status" value="1"/>
</dbReference>
<dbReference type="STRING" id="1563681.BFP71_08700"/>
<organism evidence="1 2">
    <name type="scientific">Roseivirga misakiensis</name>
    <dbReference type="NCBI Taxonomy" id="1563681"/>
    <lineage>
        <taxon>Bacteria</taxon>
        <taxon>Pseudomonadati</taxon>
        <taxon>Bacteroidota</taxon>
        <taxon>Cytophagia</taxon>
        <taxon>Cytophagales</taxon>
        <taxon>Roseivirgaceae</taxon>
        <taxon>Roseivirga</taxon>
    </lineage>
</organism>